<feature type="compositionally biased region" description="Basic and acidic residues" evidence="6">
    <location>
        <begin position="1508"/>
        <end position="1522"/>
    </location>
</feature>
<dbReference type="SMART" id="SM00355">
    <property type="entry name" value="ZnF_C2H2"/>
    <property type="match status" value="28"/>
</dbReference>
<feature type="compositionally biased region" description="Basic and acidic residues" evidence="6">
    <location>
        <begin position="288"/>
        <end position="299"/>
    </location>
</feature>
<dbReference type="EMBL" id="GEZM01018075">
    <property type="protein sequence ID" value="JAV90356.1"/>
    <property type="molecule type" value="Transcribed_RNA"/>
</dbReference>
<feature type="compositionally biased region" description="Basic and acidic residues" evidence="6">
    <location>
        <begin position="945"/>
        <end position="956"/>
    </location>
</feature>
<feature type="compositionally biased region" description="Polar residues" evidence="6">
    <location>
        <begin position="669"/>
        <end position="710"/>
    </location>
</feature>
<dbReference type="PROSITE" id="PS00028">
    <property type="entry name" value="ZINC_FINGER_C2H2_1"/>
    <property type="match status" value="6"/>
</dbReference>
<dbReference type="PANTHER" id="PTHR24403:SF67">
    <property type="entry name" value="FI01116P-RELATED"/>
    <property type="match status" value="1"/>
</dbReference>
<feature type="compositionally biased region" description="Acidic residues" evidence="6">
    <location>
        <begin position="850"/>
        <end position="863"/>
    </location>
</feature>
<evidence type="ECO:0000256" key="3">
    <source>
        <dbReference type="ARBA" id="ARBA00022771"/>
    </source>
</evidence>
<protein>
    <recommendedName>
        <fullName evidence="7">C2H2-type domain-containing protein</fullName>
    </recommendedName>
</protein>
<feature type="compositionally biased region" description="Basic and acidic residues" evidence="6">
    <location>
        <begin position="1198"/>
        <end position="1220"/>
    </location>
</feature>
<feature type="region of interest" description="Disordered" evidence="6">
    <location>
        <begin position="819"/>
        <end position="885"/>
    </location>
</feature>
<feature type="compositionally biased region" description="Pro residues" evidence="6">
    <location>
        <begin position="616"/>
        <end position="630"/>
    </location>
</feature>
<feature type="compositionally biased region" description="Basic and acidic residues" evidence="6">
    <location>
        <begin position="269"/>
        <end position="281"/>
    </location>
</feature>
<feature type="region of interest" description="Disordered" evidence="6">
    <location>
        <begin position="606"/>
        <end position="768"/>
    </location>
</feature>
<keyword evidence="1" id="KW-0479">Metal-binding</keyword>
<feature type="domain" description="C2H2-type" evidence="7">
    <location>
        <begin position="2537"/>
        <end position="2564"/>
    </location>
</feature>
<accession>A0A1Y1N255</accession>
<feature type="region of interest" description="Disordered" evidence="6">
    <location>
        <begin position="1244"/>
        <end position="1272"/>
    </location>
</feature>
<feature type="region of interest" description="Disordered" evidence="6">
    <location>
        <begin position="1573"/>
        <end position="1599"/>
    </location>
</feature>
<feature type="domain" description="C2H2-type" evidence="7">
    <location>
        <begin position="3270"/>
        <end position="3298"/>
    </location>
</feature>
<feature type="region of interest" description="Disordered" evidence="6">
    <location>
        <begin position="1080"/>
        <end position="1226"/>
    </location>
</feature>
<feature type="compositionally biased region" description="Basic and acidic residues" evidence="6">
    <location>
        <begin position="2302"/>
        <end position="2311"/>
    </location>
</feature>
<evidence type="ECO:0000313" key="8">
    <source>
        <dbReference type="EMBL" id="JAV90356.1"/>
    </source>
</evidence>
<feature type="domain" description="C2H2-type" evidence="7">
    <location>
        <begin position="3116"/>
        <end position="3143"/>
    </location>
</feature>
<dbReference type="GO" id="GO:0045944">
    <property type="term" value="P:positive regulation of transcription by RNA polymerase II"/>
    <property type="evidence" value="ECO:0007669"/>
    <property type="project" value="TreeGrafter"/>
</dbReference>
<dbReference type="GO" id="GO:0005634">
    <property type="term" value="C:nucleus"/>
    <property type="evidence" value="ECO:0007669"/>
    <property type="project" value="TreeGrafter"/>
</dbReference>
<dbReference type="InterPro" id="IPR050688">
    <property type="entry name" value="Zinc_finger/UBP_domain"/>
</dbReference>
<organism evidence="8">
    <name type="scientific">Photinus pyralis</name>
    <name type="common">Common eastern firefly</name>
    <name type="synonym">Lampyris pyralis</name>
    <dbReference type="NCBI Taxonomy" id="7054"/>
    <lineage>
        <taxon>Eukaryota</taxon>
        <taxon>Metazoa</taxon>
        <taxon>Ecdysozoa</taxon>
        <taxon>Arthropoda</taxon>
        <taxon>Hexapoda</taxon>
        <taxon>Insecta</taxon>
        <taxon>Pterygota</taxon>
        <taxon>Neoptera</taxon>
        <taxon>Endopterygota</taxon>
        <taxon>Coleoptera</taxon>
        <taxon>Polyphaga</taxon>
        <taxon>Elateriformia</taxon>
        <taxon>Elateroidea</taxon>
        <taxon>Lampyridae</taxon>
        <taxon>Lampyrinae</taxon>
        <taxon>Photinus</taxon>
    </lineage>
</organism>
<feature type="region of interest" description="Disordered" evidence="6">
    <location>
        <begin position="269"/>
        <end position="391"/>
    </location>
</feature>
<dbReference type="InterPro" id="IPR013087">
    <property type="entry name" value="Znf_C2H2_type"/>
</dbReference>
<feature type="compositionally biased region" description="Polar residues" evidence="6">
    <location>
        <begin position="633"/>
        <end position="646"/>
    </location>
</feature>
<feature type="compositionally biased region" description="Basic and acidic residues" evidence="6">
    <location>
        <begin position="820"/>
        <end position="837"/>
    </location>
</feature>
<reference evidence="8" key="1">
    <citation type="journal article" date="2016" name="Sci. Rep.">
        <title>Molecular characterization of firefly nuptial gifts: a multi-omics approach sheds light on postcopulatory sexual selection.</title>
        <authorList>
            <person name="Al-Wathiqui N."/>
            <person name="Fallon T.R."/>
            <person name="South A."/>
            <person name="Weng J.K."/>
            <person name="Lewis S.M."/>
        </authorList>
    </citation>
    <scope>NUCLEOTIDE SEQUENCE</scope>
</reference>
<sequence>MEDEENVKMLDHLQKYVPHLEKLISQLKDPKKKNKELQLSKLEGLLSMITDRKKKLKLDTLKKCEDVILKILQKVHPTIYKQIEQTDQRGGMPYTKFLCKTPPGEINPLAENEELKTARLQAARARLNEYSTPASPSPPRDVSIITPPVVIPTEKVPRKPNPDDFMIKSWDHTFEKRSSHSNSEHYKTDKPDIYRRAAESLTANLNKKPVFERLGTRVDMSVPPLSAEDLMQLTESDSVTVTDLEHVRDDLKKKLSQEEGKCHIPDLRMKLTRDRQKEHNKSQSSSKPRTEKVFKDPDSKFGSLLSSIDDQILEKKDTSKKDEKRSRSDKDRERDKHKHKSKKRDRSKERRRSKDRKHHDKDRDKDKDKPKDKKEESSKKETVKKESEKKDTVKEKIVEKVKVEVPEKPVFKRLADKYNPRPRKNSIEVVERPPEIPIKEAVPSVNKDAILSTVKSNLLRSIDETLLCNVKEVLLSNKDTLTRNPIASPVDKLTATMKEIKSDNDQYLTSIRDTYCPPKPIKDIVGSTNQIEKFAGTVAKEAKKDNEQYLTTIKDTYYPPKPVNEMWSPSYGMMPQTTMEFIPPVTTKRAGNTYLNTFIVHNNVSSHGQYTQPSSSFPPKPFHPYDPLPSPNHYESNQQQLDYYSHNQRPNYQNRPYQQQYSRDRQLTDVWSSDRQQPDNWNNSDNTWNQQSDATWTQDRQPSENAWSQEPRQHSDNWNLDPRTAARPSTFNRDPRIRQREEKESTQKMVFVPPPSQTKRRSVDDYPTYGQSRYDMMYNQDRIKNEETFTSPLNSLYTTGNDSQRTGKGYGVQKFRIPKKKMETEEPKTEECPKPADEDNVDECVPNDRDIDEPTDVTQEEQSEAIPETVAPKEPVEEKEPEPAKASVAEQAMLTNFFSDFVKNPNSKTILNAILCSMADNTGDKSKYKQILAIMNSDGNEEEEKSQAETDDKDKLSEITEPVTEQAEVVPKQTGKKTGYRNRRKKQIAKKVRLRKSRRNKLKAAKKAALAKAAITKQSDTVIETVGERIKNRKRNIPAPDPPKVRCTELDRLHNDIKEMFICDGVLTATGKRMCRILKSDSSSDKESPDLSKSKEDDATVLDSPKRRARASNPKVLIEKTDLSKLVSTKASSDSDSEPESPVTRRASRRRLLDLDSTPEPVPPKPVSARALLKRTSKIKPNYTEPSEDDIQLPKSPKPVEKKEVVEEKEPAPEKSVEKKGVKKKRRGHNWAVGVINKRIVKKKASVEEPEPVAAEVPEPPAKEEKPKTNEHDTSYYVDSAEKSDCRLCPFKGKFIVHHYRTVHPQHEVLISRVSPENGQKAIEESTENNYEEVEPVHIFEAKNRKKRFTYQCRFCQAVYKNEHAETFFDHLTSHTGEYRFHCGMCNFKTSNGRALRSHKYSAHQACTEPPGPKPPVYPPPPNFSLVFGYLCETCNFVQMDKSAMETHVENHHQGANIFKVNMSTVISNPVKESAPEVEESAPIENAPEPESEKVPETVVEQPPEPVEPEKLVEKPKEEDPTVFKSNPDDSTENLMEEQKHEKMLEISQAVIPKKKLSFDLLDRIKSRLDSKTAEENETEVGTATQMEEEEEAIVSPQRTLSPLSSIKTDSTFNEDPQPIANVIGKMAVDSQPPPLIPINEFPIALKAEEIGVQVGPILARKKQDYILYMCYVQSCMFSSTNGEEFEIHCKTFHHNKQWDGVCNLCDLQTGQSEIEDAYNHLVSTHGSELGIERKPDMEVKSTYLRMRRLSGDMLSEQKPLVTLSEETPFKIVDVQTQQEESEDESFSFPFQIANVTTLTPEEDQALNSPAPISIVTQSLVTPPLSTLTVIAASGSSTNVTSSTALPSYNILVPYIPPLVTTSSPKKPTTPVLVPLSKTNAVPTQSPSPPKPSTSKKVVLKDVPLQAYELIASRKTKTATRILLTEQKLIHLYKCPEMSCPFSTDTKRLFEVHLQQHPEYKPGTQISCLYCNFKVDYRMFAVHCDVRHGRCQFCCNYCFYRAINQSYVEMHQEREHPRNKRRVLRAPINSDALTSQANITLPPIKSIVPLYICGMPGCHETKFIFYKDFSNHCMSVHGASTISCYHCMYIPTNGNDAATHMQMHNVCHYHCRYCLYGGHTLEEVHNHLSLQHFAFIPRIIERRFMPDATNKPSSDYKWDDPKSYDRLHILTTELTKYVTPVALIEVISYAPKPKTIISVVKTVPSSEKKETITMYKAPLVSQAKKSAAVEDKAKPSTTKVGDSTPIVLNNFLQSQVDLMSITRCVSKAKGEDKCPHAANATIPTDIPPLSVAQPEAIRVDERSFDDTRQETSDGPLEQDPLQVRSEPGTSTPKSTDSVSLPSQSPQDFSSFSTLTEDELSDFTVTSEGKSAKIRDLTGKDLFQCSICRESFDRASQFKGHMLKCVETHRLGVTKPYECCHCLKMFKTLHSLMEHLRSHGTKRFTCSLCDFKHSHQFHVRAHMKVRHNVNNATMVPVNAQETNIDEDEFVLKPKINRQKSFESAIPKDSQSATIDVVLKFGPEDVDALPLREIYSKEVKCSVCGYATKVRTNLIRHFQFHKIGKEVPIPAIAPVNPVPCLDKNEKMFDKMFNLSISSYNDALRNPLKTDKKELPKITKEEEIELPTYVPVTKRYVCGADNCDYLCLEESMLRSHLQALHSDETSYKCIHCNEVLHKAKGVINIDQILKHFRLHDLNLYKCSYCKFLHNLKHKVDRHVLDKHPNNTPLVIIIREMDHEPEEATHHHHHVQEDVKEAKPWRCGMCKYRCSTKTEIVTHAHNKHELDTQFKCALCQYRTSTKSNFADHFQTEHPGRNVDVIDAYYEEEAIPALKNIAELSMFDTTPIWQREKTKLKYIRGIPIVEETSKPSKKSPLKFDDKAEIKKIATTPSKKPKTLKEKKLELIIKVGDVEVIEIEDDDVLVIDEKPKVSEKQPVLSESASQSDQDKVGSSGYTLEDLMSMDITTLKNANLSCASYGPFGVPRNRQYLCPICNSFKTKKEEDIKNHLYKHHDYHKFVCTICKLTGISYKFLKRHSGRKHQGLPEAIYPMTPAPLIEDWVRKVLAVQSRIMEENESMATVSSTTVHDVIKTEDSPKRQVTTEINAADSSSTLGRSKVIQQCQHCSYSCRAASDMRKHERRHWLQKPLRCGHCDFEGVTNYEIIQHAKRAHPNMESLIVTMPTPSTPTIMPIARKRKYPKNEGAITSSSDEIAPKITIPDSDDSLSKSEDGDAEAKKGVFNYRCGRCNVIGHLDVVKAHFKAVHPDVLFSVFRYQCKYCNRYFKNIDKVRTHYKYSHNDSVETCFDISDPPSVLKEYTCEYCHIQFNQQSDLIAHHNMLHSHLRLTIPPDPSAEPTTSKIVNDKQLYKCSQELCNYFSSTYASMRDHVRVHAKPVQCGYCPQRFIYPSYAKTHLRKDHPDLEPSYHTSTTGATLYAELRSNILVLNDKGEYQKIKLRSLKMKLKEPPAKKAKLGDVAPKQTARKSTTQIIVPKKPTARKSTTYIPLPPPPPSPPPPPEPGFSYYGNAPDMADVDNIKTVLMVQDSVMRMNFDQVRNIFDILPTVEVEDCKYGTDEL</sequence>
<dbReference type="EMBL" id="GEZM01018074">
    <property type="protein sequence ID" value="JAV90359.1"/>
    <property type="molecule type" value="Transcribed_RNA"/>
</dbReference>
<feature type="region of interest" description="Disordered" evidence="6">
    <location>
        <begin position="2272"/>
        <end position="2291"/>
    </location>
</feature>
<dbReference type="GO" id="GO:0008270">
    <property type="term" value="F:zinc ion binding"/>
    <property type="evidence" value="ECO:0007669"/>
    <property type="project" value="UniProtKB-KW"/>
</dbReference>
<evidence type="ECO:0000256" key="1">
    <source>
        <dbReference type="ARBA" id="ARBA00022723"/>
    </source>
</evidence>
<feature type="region of interest" description="Disordered" evidence="6">
    <location>
        <begin position="1471"/>
        <end position="1535"/>
    </location>
</feature>
<evidence type="ECO:0000256" key="2">
    <source>
        <dbReference type="ARBA" id="ARBA00022737"/>
    </source>
</evidence>
<dbReference type="PROSITE" id="PS50157">
    <property type="entry name" value="ZINC_FINGER_C2H2_2"/>
    <property type="match status" value="8"/>
</dbReference>
<evidence type="ECO:0000256" key="6">
    <source>
        <dbReference type="SAM" id="MobiDB-lite"/>
    </source>
</evidence>
<feature type="domain" description="C2H2-type" evidence="7">
    <location>
        <begin position="3391"/>
        <end position="3419"/>
    </location>
</feature>
<dbReference type="PANTHER" id="PTHR24403">
    <property type="entry name" value="ZINC FINGER PROTEIN"/>
    <property type="match status" value="1"/>
</dbReference>
<feature type="compositionally biased region" description="Low complexity" evidence="6">
    <location>
        <begin position="2339"/>
        <end position="2350"/>
    </location>
</feature>
<keyword evidence="2" id="KW-0677">Repeat</keyword>
<keyword evidence="4" id="KW-0862">Zinc</keyword>
<evidence type="ECO:0000259" key="7">
    <source>
        <dbReference type="PROSITE" id="PS50157"/>
    </source>
</evidence>
<feature type="domain" description="C2H2-type" evidence="7">
    <location>
        <begin position="2416"/>
        <end position="2443"/>
    </location>
</feature>
<evidence type="ECO:0000256" key="5">
    <source>
        <dbReference type="PROSITE-ProRule" id="PRU00042"/>
    </source>
</evidence>
<feature type="compositionally biased region" description="Basic and acidic residues" evidence="6">
    <location>
        <begin position="1080"/>
        <end position="1098"/>
    </location>
</feature>
<feature type="compositionally biased region" description="Basic and acidic residues" evidence="6">
    <location>
        <begin position="361"/>
        <end position="391"/>
    </location>
</feature>
<feature type="region of interest" description="Disordered" evidence="6">
    <location>
        <begin position="3463"/>
        <end position="3482"/>
    </location>
</feature>
<feature type="region of interest" description="Disordered" evidence="6">
    <location>
        <begin position="936"/>
        <end position="956"/>
    </location>
</feature>
<feature type="compositionally biased region" description="Pro residues" evidence="6">
    <location>
        <begin position="3501"/>
        <end position="3515"/>
    </location>
</feature>
<feature type="region of interest" description="Disordered" evidence="6">
    <location>
        <begin position="3493"/>
        <end position="3517"/>
    </location>
</feature>
<feature type="region of interest" description="Disordered" evidence="6">
    <location>
        <begin position="2302"/>
        <end position="2350"/>
    </location>
</feature>
<evidence type="ECO:0000256" key="4">
    <source>
        <dbReference type="ARBA" id="ARBA00022833"/>
    </source>
</evidence>
<feature type="compositionally biased region" description="Basic and acidic residues" evidence="6">
    <location>
        <begin position="1261"/>
        <end position="1272"/>
    </location>
</feature>
<feature type="domain" description="C2H2-type" evidence="7">
    <location>
        <begin position="2382"/>
        <end position="2408"/>
    </location>
</feature>
<feature type="compositionally biased region" description="Basic and acidic residues" evidence="6">
    <location>
        <begin position="312"/>
        <end position="334"/>
    </location>
</feature>
<feature type="domain" description="C2H2-type" evidence="7">
    <location>
        <begin position="3313"/>
        <end position="3341"/>
    </location>
</feature>
<name>A0A1Y1N255_PHOPY</name>
<feature type="compositionally biased region" description="Basic residues" evidence="6">
    <location>
        <begin position="335"/>
        <end position="360"/>
    </location>
</feature>
<feature type="compositionally biased region" description="Low complexity" evidence="6">
    <location>
        <begin position="647"/>
        <end position="661"/>
    </location>
</feature>
<feature type="compositionally biased region" description="Basic and acidic residues" evidence="6">
    <location>
        <begin position="874"/>
        <end position="883"/>
    </location>
</feature>
<feature type="domain" description="C2H2-type" evidence="7">
    <location>
        <begin position="2633"/>
        <end position="2663"/>
    </location>
</feature>
<dbReference type="Gene3D" id="3.30.160.60">
    <property type="entry name" value="Classic Zinc Finger"/>
    <property type="match status" value="5"/>
</dbReference>
<proteinExistence type="predicted"/>
<feature type="compositionally biased region" description="Polar residues" evidence="6">
    <location>
        <begin position="2327"/>
        <end position="2338"/>
    </location>
</feature>
<keyword evidence="3 5" id="KW-0863">Zinc-finger</keyword>
<feature type="compositionally biased region" description="Basic and acidic residues" evidence="6">
    <location>
        <begin position="733"/>
        <end position="746"/>
    </location>
</feature>